<keyword evidence="1" id="KW-0472">Membrane</keyword>
<feature type="transmembrane region" description="Helical" evidence="1">
    <location>
        <begin position="24"/>
        <end position="43"/>
    </location>
</feature>
<protein>
    <submittedName>
        <fullName evidence="2">Uncharacterized protein</fullName>
    </submittedName>
</protein>
<dbReference type="EMBL" id="HE573019">
    <property type="protein sequence ID" value="CCC47319.1"/>
    <property type="molecule type" value="Genomic_DNA"/>
</dbReference>
<dbReference type="AlphaFoldDB" id="G0TTN8"/>
<accession>G0TTN8</accession>
<evidence type="ECO:0000313" key="2">
    <source>
        <dbReference type="EMBL" id="CCC47319.1"/>
    </source>
</evidence>
<organism evidence="2">
    <name type="scientific">Trypanosoma vivax (strain Y486)</name>
    <dbReference type="NCBI Taxonomy" id="1055687"/>
    <lineage>
        <taxon>Eukaryota</taxon>
        <taxon>Discoba</taxon>
        <taxon>Euglenozoa</taxon>
        <taxon>Kinetoplastea</taxon>
        <taxon>Metakinetoplastina</taxon>
        <taxon>Trypanosomatida</taxon>
        <taxon>Trypanosomatidae</taxon>
        <taxon>Trypanosoma</taxon>
        <taxon>Duttonella</taxon>
    </lineage>
</organism>
<proteinExistence type="predicted"/>
<name>G0TTN8_TRYVY</name>
<keyword evidence="1" id="KW-0812">Transmembrane</keyword>
<keyword evidence="1" id="KW-1133">Transmembrane helix</keyword>
<gene>
    <name evidence="2" type="ORF">TVY486_0304900</name>
</gene>
<reference evidence="2" key="1">
    <citation type="journal article" date="2012" name="Proc. Natl. Acad. Sci. U.S.A.">
        <title>Antigenic diversity is generated by distinct evolutionary mechanisms in African trypanosome species.</title>
        <authorList>
            <person name="Jackson A.P."/>
            <person name="Berry A."/>
            <person name="Aslett M."/>
            <person name="Allison H.C."/>
            <person name="Burton P."/>
            <person name="Vavrova-Anderson J."/>
            <person name="Brown R."/>
            <person name="Browne H."/>
            <person name="Corton N."/>
            <person name="Hauser H."/>
            <person name="Gamble J."/>
            <person name="Gilderthorp R."/>
            <person name="Marcello L."/>
            <person name="McQuillan J."/>
            <person name="Otto T.D."/>
            <person name="Quail M.A."/>
            <person name="Sanders M.J."/>
            <person name="van Tonder A."/>
            <person name="Ginger M.L."/>
            <person name="Field M.C."/>
            <person name="Barry J.D."/>
            <person name="Hertz-Fowler C."/>
            <person name="Berriman M."/>
        </authorList>
    </citation>
    <scope>NUCLEOTIDE SEQUENCE</scope>
    <source>
        <strain evidence="2">Y486</strain>
    </source>
</reference>
<evidence type="ECO:0000256" key="1">
    <source>
        <dbReference type="SAM" id="Phobius"/>
    </source>
</evidence>
<sequence>MWRWPVGVTSHHFNHSLVTRNECLFWLAFAYAIFSPLRFYFLLRLSPFSIDQRENIHKIEFAPCTVICATACVTQKSCALSPTTQHNSTLHSHRFHPPSTPAFLLHPLSPPFSRFLYAVIILTLGGEE</sequence>